<accession>A0ABT5XTG2</accession>
<reference evidence="1 2" key="1">
    <citation type="submission" date="2023-03" db="EMBL/GenBank/DDBJ databases">
        <title>Muricauda XX sp. nov. and Muricauda XXX sp. nov., two novel species isolated from Okinawa Trough.</title>
        <authorList>
            <person name="Cao W."/>
            <person name="Deng X."/>
        </authorList>
    </citation>
    <scope>NUCLEOTIDE SEQUENCE [LARGE SCALE GENOMIC DNA]</scope>
    <source>
        <strain evidence="1 2">81s02</strain>
    </source>
</reference>
<organism evidence="1 2">
    <name type="scientific">Flagellimonas okinawensis</name>
    <dbReference type="NCBI Taxonomy" id="3031324"/>
    <lineage>
        <taxon>Bacteria</taxon>
        <taxon>Pseudomonadati</taxon>
        <taxon>Bacteroidota</taxon>
        <taxon>Flavobacteriia</taxon>
        <taxon>Flavobacteriales</taxon>
        <taxon>Flavobacteriaceae</taxon>
        <taxon>Flagellimonas</taxon>
    </lineage>
</organism>
<name>A0ABT5XTG2_9FLAO</name>
<sequence>MMMVRDRKIEIMRGELQNWKSYLQFIEDEMLFIQGMLDSYVFEPRTPELFELLELFKQHFVTSKKDRRSLSKAIKEHENELGGIFECSRPECDGPYYESHLALKDRMTDYIKAYIALKKEVYDYAGSILKKKKP</sequence>
<dbReference type="Proteomes" id="UP001217083">
    <property type="component" value="Unassembled WGS sequence"/>
</dbReference>
<comment type="caution">
    <text evidence="1">The sequence shown here is derived from an EMBL/GenBank/DDBJ whole genome shotgun (WGS) entry which is preliminary data.</text>
</comment>
<evidence type="ECO:0000313" key="2">
    <source>
        <dbReference type="Proteomes" id="UP001217083"/>
    </source>
</evidence>
<evidence type="ECO:0000313" key="1">
    <source>
        <dbReference type="EMBL" id="MDF0709180.1"/>
    </source>
</evidence>
<keyword evidence="2" id="KW-1185">Reference proteome</keyword>
<dbReference type="RefSeq" id="WP_275650940.1">
    <property type="nucleotide sequence ID" value="NZ_JARFVA010000011.1"/>
</dbReference>
<gene>
    <name evidence="1" type="ORF">PY091_18370</name>
</gene>
<proteinExistence type="predicted"/>
<dbReference type="EMBL" id="JARFVA010000011">
    <property type="protein sequence ID" value="MDF0709180.1"/>
    <property type="molecule type" value="Genomic_DNA"/>
</dbReference>
<protein>
    <submittedName>
        <fullName evidence="1">Uncharacterized protein</fullName>
    </submittedName>
</protein>